<dbReference type="GO" id="GO:0015627">
    <property type="term" value="C:type II protein secretion system complex"/>
    <property type="evidence" value="ECO:0007669"/>
    <property type="project" value="InterPro"/>
</dbReference>
<evidence type="ECO:0000313" key="3">
    <source>
        <dbReference type="Proteomes" id="UP000576225"/>
    </source>
</evidence>
<dbReference type="PANTHER" id="PTHR30093:SF2">
    <property type="entry name" value="TYPE II SECRETION SYSTEM PROTEIN H"/>
    <property type="match status" value="1"/>
</dbReference>
<dbReference type="Pfam" id="PF07963">
    <property type="entry name" value="N_methyl"/>
    <property type="match status" value="1"/>
</dbReference>
<dbReference type="PRINTS" id="PR00813">
    <property type="entry name" value="BCTERIALGSPG"/>
</dbReference>
<dbReference type="GO" id="GO:0015628">
    <property type="term" value="P:protein secretion by the type II secretion system"/>
    <property type="evidence" value="ECO:0007669"/>
    <property type="project" value="InterPro"/>
</dbReference>
<dbReference type="Gene3D" id="3.30.700.10">
    <property type="entry name" value="Glycoprotein, Type 4 Pilin"/>
    <property type="match status" value="1"/>
</dbReference>
<dbReference type="Proteomes" id="UP000576225">
    <property type="component" value="Unassembled WGS sequence"/>
</dbReference>
<sequence length="246" mass="27106">MRGMMRRSFTLIELLVVIAIIAILAAILLPALNKARDRAKSISCVNNLKQLGLSINAYSVDNDGFVPNFRYGGTISENWLGLLYSQLGGSGDIKDIGSTDEEIRAKLPKVFNCAAGEIYQPGLNISNYCYNIYAGDVSGPYSPGAPWQSRPMRLSKVAAPSRYRLMFDGKTHDANAVRHPYFLCGPNWYFADAYKLNQGSFLHGGMNNELLAAGNVRSILISEVAAMSPGYTDDYYGANWSIRPER</sequence>
<proteinExistence type="predicted"/>
<gene>
    <name evidence="2" type="ORF">HF882_12665</name>
</gene>
<name>A0A848AZH7_9BACT</name>
<evidence type="ECO:0000256" key="1">
    <source>
        <dbReference type="ARBA" id="ARBA00022481"/>
    </source>
</evidence>
<organism evidence="2 3">
    <name type="scientific">Victivallis vadensis</name>
    <dbReference type="NCBI Taxonomy" id="172901"/>
    <lineage>
        <taxon>Bacteria</taxon>
        <taxon>Pseudomonadati</taxon>
        <taxon>Lentisphaerota</taxon>
        <taxon>Lentisphaeria</taxon>
        <taxon>Victivallales</taxon>
        <taxon>Victivallaceae</taxon>
        <taxon>Victivallis</taxon>
    </lineage>
</organism>
<dbReference type="InterPro" id="IPR012902">
    <property type="entry name" value="N_methyl_site"/>
</dbReference>
<dbReference type="InterPro" id="IPR045584">
    <property type="entry name" value="Pilin-like"/>
</dbReference>
<evidence type="ECO:0000313" key="2">
    <source>
        <dbReference type="EMBL" id="NMD87437.1"/>
    </source>
</evidence>
<dbReference type="AlphaFoldDB" id="A0A848AZH7"/>
<comment type="caution">
    <text evidence="2">The sequence shown here is derived from an EMBL/GenBank/DDBJ whole genome shotgun (WGS) entry which is preliminary data.</text>
</comment>
<reference evidence="2 3" key="1">
    <citation type="submission" date="2020-04" db="EMBL/GenBank/DDBJ databases">
        <authorList>
            <person name="Hitch T.C.A."/>
            <person name="Wylensek D."/>
            <person name="Clavel T."/>
        </authorList>
    </citation>
    <scope>NUCLEOTIDE SEQUENCE [LARGE SCALE GENOMIC DNA]</scope>
    <source>
        <strain evidence="2 3">COR2-253-APC-1A</strain>
    </source>
</reference>
<dbReference type="EMBL" id="JABAEW010000024">
    <property type="protein sequence ID" value="NMD87437.1"/>
    <property type="molecule type" value="Genomic_DNA"/>
</dbReference>
<accession>A0A848AZH7</accession>
<dbReference type="SUPFAM" id="SSF54523">
    <property type="entry name" value="Pili subunits"/>
    <property type="match status" value="1"/>
</dbReference>
<keyword evidence="1" id="KW-0488">Methylation</keyword>
<dbReference type="InterPro" id="IPR000983">
    <property type="entry name" value="Bac_GSPG_pilin"/>
</dbReference>
<dbReference type="NCBIfam" id="TIGR02532">
    <property type="entry name" value="IV_pilin_GFxxxE"/>
    <property type="match status" value="1"/>
</dbReference>
<protein>
    <submittedName>
        <fullName evidence="2">Prepilin-type N-terminal cleavage/methylation domain-containing protein</fullName>
    </submittedName>
</protein>
<dbReference type="PANTHER" id="PTHR30093">
    <property type="entry name" value="GENERAL SECRETION PATHWAY PROTEIN G"/>
    <property type="match status" value="1"/>
</dbReference>